<reference evidence="1 2" key="1">
    <citation type="journal article" date="2012" name="J. Bacteriol.">
        <title>Genome Sequence of Gallaecimonas xiamenensis Type Strain 3-C-1.</title>
        <authorList>
            <person name="Lai Q."/>
            <person name="Wang L."/>
            <person name="Wang W."/>
            <person name="Shao Z."/>
        </authorList>
    </citation>
    <scope>NUCLEOTIDE SEQUENCE [LARGE SCALE GENOMIC DNA]</scope>
    <source>
        <strain evidence="1 2">3-C-1</strain>
    </source>
</reference>
<dbReference type="EMBL" id="AMRI01000007">
    <property type="protein sequence ID" value="EKE75619.1"/>
    <property type="molecule type" value="Genomic_DNA"/>
</dbReference>
<dbReference type="Pfam" id="PF14425">
    <property type="entry name" value="Imm3"/>
    <property type="match status" value="1"/>
</dbReference>
<dbReference type="eggNOG" id="ENOG5033MZ1">
    <property type="taxonomic scope" value="Bacteria"/>
</dbReference>
<dbReference type="Proteomes" id="UP000006755">
    <property type="component" value="Unassembled WGS sequence"/>
</dbReference>
<protein>
    <recommendedName>
        <fullName evidence="3">Immunity protein Imm3</fullName>
    </recommendedName>
</protein>
<gene>
    <name evidence="1" type="ORF">B3C1_06053</name>
</gene>
<dbReference type="STRING" id="745411.B3C1_06053"/>
<evidence type="ECO:0000313" key="1">
    <source>
        <dbReference type="EMBL" id="EKE75619.1"/>
    </source>
</evidence>
<sequence length="110" mass="13033">MDKWSYEELQEFIHEDIEEFMGDGLDIRQASSRVQVEYAKSIEDSELEKLIIYMVLCEEGVKHGFLRDDIKEQTQELLRRIDLGYCDPQLSDEERLKLRDDMNRTSSLLA</sequence>
<keyword evidence="2" id="KW-1185">Reference proteome</keyword>
<evidence type="ECO:0008006" key="3">
    <source>
        <dbReference type="Google" id="ProtNLM"/>
    </source>
</evidence>
<dbReference type="AlphaFoldDB" id="K2JZ65"/>
<comment type="caution">
    <text evidence="1">The sequence shown here is derived from an EMBL/GenBank/DDBJ whole genome shotgun (WGS) entry which is preliminary data.</text>
</comment>
<evidence type="ECO:0000313" key="2">
    <source>
        <dbReference type="Proteomes" id="UP000006755"/>
    </source>
</evidence>
<proteinExistence type="predicted"/>
<name>K2JZ65_9GAMM</name>
<accession>K2JZ65</accession>
<organism evidence="1 2">
    <name type="scientific">Gallaecimonas xiamenensis 3-C-1</name>
    <dbReference type="NCBI Taxonomy" id="745411"/>
    <lineage>
        <taxon>Bacteria</taxon>
        <taxon>Pseudomonadati</taxon>
        <taxon>Pseudomonadota</taxon>
        <taxon>Gammaproteobacteria</taxon>
        <taxon>Enterobacterales</taxon>
        <taxon>Gallaecimonadaceae</taxon>
        <taxon>Gallaecimonas</taxon>
    </lineage>
</organism>
<dbReference type="InterPro" id="IPR025678">
    <property type="entry name" value="Imm3"/>
</dbReference>
<dbReference type="RefSeq" id="WP_008483597.1">
    <property type="nucleotide sequence ID" value="NZ_AMRI01000007.1"/>
</dbReference>